<sequence>MNIVLSPQRREDSLALYKSGDVLTINGEAFDFSLLCDGDTLPQGAIKSEWFVGDVTREQGQLTLHLLLPIPAHYSQAQAFPEDLIDIPEGDVALPQPLPQAEVEV</sequence>
<reference evidence="1 2" key="1">
    <citation type="submission" date="2019-09" db="EMBL/GenBank/DDBJ databases">
        <authorList>
            <person name="Chandra G."/>
            <person name="Truman W A."/>
        </authorList>
    </citation>
    <scope>NUCLEOTIDE SEQUENCE [LARGE SCALE GENOMIC DNA]</scope>
    <source>
        <strain evidence="1">PS624</strain>
    </source>
</reference>
<gene>
    <name evidence="1" type="ORF">PS624_00790</name>
</gene>
<dbReference type="Proteomes" id="UP000326241">
    <property type="component" value="Unassembled WGS sequence"/>
</dbReference>
<accession>A0A5E6Q5G0</accession>
<dbReference type="RefSeq" id="WP_127926045.1">
    <property type="nucleotide sequence ID" value="NZ_CABVGZ010000005.1"/>
</dbReference>
<evidence type="ECO:0000313" key="1">
    <source>
        <dbReference type="EMBL" id="VVM51121.1"/>
    </source>
</evidence>
<organism evidence="1 2">
    <name type="scientific">Pseudomonas fluorescens</name>
    <dbReference type="NCBI Taxonomy" id="294"/>
    <lineage>
        <taxon>Bacteria</taxon>
        <taxon>Pseudomonadati</taxon>
        <taxon>Pseudomonadota</taxon>
        <taxon>Gammaproteobacteria</taxon>
        <taxon>Pseudomonadales</taxon>
        <taxon>Pseudomonadaceae</taxon>
        <taxon>Pseudomonas</taxon>
    </lineage>
</organism>
<dbReference type="AlphaFoldDB" id="A0A5E6Q5G0"/>
<dbReference type="EMBL" id="CABVGZ010000005">
    <property type="protein sequence ID" value="VVM51121.1"/>
    <property type="molecule type" value="Genomic_DNA"/>
</dbReference>
<proteinExistence type="predicted"/>
<name>A0A5E6Q5G0_PSEFL</name>
<protein>
    <submittedName>
        <fullName evidence="1">Uncharacterized protein</fullName>
    </submittedName>
</protein>
<evidence type="ECO:0000313" key="2">
    <source>
        <dbReference type="Proteomes" id="UP000326241"/>
    </source>
</evidence>